<evidence type="ECO:0000259" key="1">
    <source>
        <dbReference type="Pfam" id="PF08279"/>
    </source>
</evidence>
<organism evidence="4 5">
    <name type="scientific">Calycomorphotria hydatis</name>
    <dbReference type="NCBI Taxonomy" id="2528027"/>
    <lineage>
        <taxon>Bacteria</taxon>
        <taxon>Pseudomonadati</taxon>
        <taxon>Planctomycetota</taxon>
        <taxon>Planctomycetia</taxon>
        <taxon>Planctomycetales</taxon>
        <taxon>Planctomycetaceae</taxon>
        <taxon>Calycomorphotria</taxon>
    </lineage>
</organism>
<dbReference type="PIRSF" id="PIRSF016838">
    <property type="entry name" value="PafC"/>
    <property type="match status" value="1"/>
</dbReference>
<evidence type="ECO:0000313" key="4">
    <source>
        <dbReference type="EMBL" id="QDT65839.1"/>
    </source>
</evidence>
<dbReference type="PROSITE" id="PS52050">
    <property type="entry name" value="WYL"/>
    <property type="match status" value="1"/>
</dbReference>
<feature type="domain" description="WYL" evidence="2">
    <location>
        <begin position="144"/>
        <end position="211"/>
    </location>
</feature>
<dbReference type="AlphaFoldDB" id="A0A517TBV3"/>
<dbReference type="InterPro" id="IPR051534">
    <property type="entry name" value="CBASS_pafABC_assoc_protein"/>
</dbReference>
<dbReference type="Gene3D" id="1.10.10.10">
    <property type="entry name" value="Winged helix-like DNA-binding domain superfamily/Winged helix DNA-binding domain"/>
    <property type="match status" value="1"/>
</dbReference>
<dbReference type="Pfam" id="PF25583">
    <property type="entry name" value="WCX"/>
    <property type="match status" value="1"/>
</dbReference>
<accession>A0A517TBV3</accession>
<proteinExistence type="predicted"/>
<dbReference type="SUPFAM" id="SSF46785">
    <property type="entry name" value="Winged helix' DNA-binding domain"/>
    <property type="match status" value="1"/>
</dbReference>
<dbReference type="RefSeq" id="WP_145264430.1">
    <property type="nucleotide sequence ID" value="NZ_CP036316.1"/>
</dbReference>
<sequence>MASASRIHRLLALISFLQSGRMYSTVELAELCSVSRRTVFRDIGLLRDSGIQIVNHPGRGGYSMVTPSFLKPADLTLAETLALLTIGHDLGGMDGIPFQSSAKTAAAKLLSGLPSQLRDHVGELTEQIEIRLDPHNSLSKSEETYSLMKDAIRERKKIRIQYDDFSAGKEISTLLSPYRLLFQRRSWYVIGRSSVHRQVRTFHLGRVLRAEITDSEYKVPQRFTLKKYLGNAWSMIRETDQKHTVLIRFQPMVARNVAEVTWHHTQKLIWNDDCTLDFQVQVEGLREIQWWVLGYGSQAEVLQPAELRTMIREHLVQMVEKYEEKSSDLDELVA</sequence>
<dbReference type="EMBL" id="CP036316">
    <property type="protein sequence ID" value="QDT65839.1"/>
    <property type="molecule type" value="Genomic_DNA"/>
</dbReference>
<dbReference type="KEGG" id="chya:V22_31010"/>
<dbReference type="InterPro" id="IPR036390">
    <property type="entry name" value="WH_DNA-bd_sf"/>
</dbReference>
<dbReference type="OrthoDB" id="9767131at2"/>
<dbReference type="PANTHER" id="PTHR34580">
    <property type="match status" value="1"/>
</dbReference>
<evidence type="ECO:0000313" key="5">
    <source>
        <dbReference type="Proteomes" id="UP000319976"/>
    </source>
</evidence>
<dbReference type="InterPro" id="IPR026881">
    <property type="entry name" value="WYL_dom"/>
</dbReference>
<keyword evidence="5" id="KW-1185">Reference proteome</keyword>
<dbReference type="InterPro" id="IPR028349">
    <property type="entry name" value="PafC-like"/>
</dbReference>
<dbReference type="InterPro" id="IPR036388">
    <property type="entry name" value="WH-like_DNA-bd_sf"/>
</dbReference>
<dbReference type="Proteomes" id="UP000319976">
    <property type="component" value="Chromosome"/>
</dbReference>
<reference evidence="4 5" key="1">
    <citation type="submission" date="2019-02" db="EMBL/GenBank/DDBJ databases">
        <title>Deep-cultivation of Planctomycetes and their phenomic and genomic characterization uncovers novel biology.</title>
        <authorList>
            <person name="Wiegand S."/>
            <person name="Jogler M."/>
            <person name="Boedeker C."/>
            <person name="Pinto D."/>
            <person name="Vollmers J."/>
            <person name="Rivas-Marin E."/>
            <person name="Kohn T."/>
            <person name="Peeters S.H."/>
            <person name="Heuer A."/>
            <person name="Rast P."/>
            <person name="Oberbeckmann S."/>
            <person name="Bunk B."/>
            <person name="Jeske O."/>
            <person name="Meyerdierks A."/>
            <person name="Storesund J.E."/>
            <person name="Kallscheuer N."/>
            <person name="Luecker S."/>
            <person name="Lage O.M."/>
            <person name="Pohl T."/>
            <person name="Merkel B.J."/>
            <person name="Hornburger P."/>
            <person name="Mueller R.-W."/>
            <person name="Bruemmer F."/>
            <person name="Labrenz M."/>
            <person name="Spormann A.M."/>
            <person name="Op den Camp H."/>
            <person name="Overmann J."/>
            <person name="Amann R."/>
            <person name="Jetten M.S.M."/>
            <person name="Mascher T."/>
            <person name="Medema M.H."/>
            <person name="Devos D.P."/>
            <person name="Kaster A.-K."/>
            <person name="Ovreas L."/>
            <person name="Rohde M."/>
            <person name="Galperin M.Y."/>
            <person name="Jogler C."/>
        </authorList>
    </citation>
    <scope>NUCLEOTIDE SEQUENCE [LARGE SCALE GENOMIC DNA]</scope>
    <source>
        <strain evidence="4 5">V22</strain>
    </source>
</reference>
<protein>
    <submittedName>
        <fullName evidence="4">Bifunctional biotin--[acetyl-CoA-carboxylase] synthetase/biotin operon repressor</fullName>
    </submittedName>
</protein>
<evidence type="ECO:0000259" key="3">
    <source>
        <dbReference type="Pfam" id="PF25583"/>
    </source>
</evidence>
<name>A0A517TBV3_9PLAN</name>
<gene>
    <name evidence="4" type="ORF">V22_31010</name>
</gene>
<feature type="domain" description="WCX" evidence="3">
    <location>
        <begin position="242"/>
        <end position="318"/>
    </location>
</feature>
<dbReference type="PANTHER" id="PTHR34580:SF1">
    <property type="entry name" value="PROTEIN PAFC"/>
    <property type="match status" value="1"/>
</dbReference>
<dbReference type="Pfam" id="PF08279">
    <property type="entry name" value="HTH_11"/>
    <property type="match status" value="1"/>
</dbReference>
<dbReference type="InterPro" id="IPR013196">
    <property type="entry name" value="HTH_11"/>
</dbReference>
<evidence type="ECO:0000259" key="2">
    <source>
        <dbReference type="Pfam" id="PF13280"/>
    </source>
</evidence>
<dbReference type="InterPro" id="IPR057727">
    <property type="entry name" value="WCX_dom"/>
</dbReference>
<dbReference type="Pfam" id="PF13280">
    <property type="entry name" value="WYL"/>
    <property type="match status" value="1"/>
</dbReference>
<feature type="domain" description="Helix-turn-helix type 11" evidence="1">
    <location>
        <begin position="9"/>
        <end position="62"/>
    </location>
</feature>